<keyword evidence="2" id="KW-1185">Reference proteome</keyword>
<proteinExistence type="predicted"/>
<reference evidence="1 2" key="1">
    <citation type="submission" date="2022-12" db="EMBL/GenBank/DDBJ databases">
        <authorList>
            <person name="Mo P."/>
        </authorList>
    </citation>
    <scope>NUCLEOTIDE SEQUENCE [LARGE SCALE GENOMIC DNA]</scope>
    <source>
        <strain evidence="1 2">HUAS 2-6</strain>
    </source>
</reference>
<organism evidence="1 2">
    <name type="scientific">Streptomyces camelliae</name>
    <dbReference type="NCBI Taxonomy" id="3004093"/>
    <lineage>
        <taxon>Bacteria</taxon>
        <taxon>Bacillati</taxon>
        <taxon>Actinomycetota</taxon>
        <taxon>Actinomycetes</taxon>
        <taxon>Kitasatosporales</taxon>
        <taxon>Streptomycetaceae</taxon>
        <taxon>Streptomyces</taxon>
    </lineage>
</organism>
<dbReference type="Proteomes" id="UP001212326">
    <property type="component" value="Chromosome"/>
</dbReference>
<sequence>MFSHPRTARFQLVERLDDLLWCPPSAAARHGIAHGVTTQPTRYGVTTQLTRY</sequence>
<gene>
    <name evidence="1" type="ORF">O1G22_20575</name>
</gene>
<dbReference type="EMBL" id="CP115300">
    <property type="protein sequence ID" value="WBO65055.1"/>
    <property type="molecule type" value="Genomic_DNA"/>
</dbReference>
<evidence type="ECO:0000313" key="2">
    <source>
        <dbReference type="Proteomes" id="UP001212326"/>
    </source>
</evidence>
<evidence type="ECO:0000313" key="1">
    <source>
        <dbReference type="EMBL" id="WBO65055.1"/>
    </source>
</evidence>
<accession>A0ABY7P422</accession>
<protein>
    <submittedName>
        <fullName evidence="1">Uncharacterized protein</fullName>
    </submittedName>
</protein>
<dbReference type="RefSeq" id="WP_270082685.1">
    <property type="nucleotide sequence ID" value="NZ_CP115300.1"/>
</dbReference>
<name>A0ABY7P422_9ACTN</name>